<dbReference type="Proteomes" id="UP000194127">
    <property type="component" value="Unassembled WGS sequence"/>
</dbReference>
<evidence type="ECO:0000259" key="1">
    <source>
        <dbReference type="Pfam" id="PF20415"/>
    </source>
</evidence>
<sequence>MPNPTNPNAPSLIWDIFLYPTVAKRITGRNTVVDLAPKFRDPATHPAVAKVVILCDAGMAGDFWGPIVIERDNVVTVRDILFGIYEYYQTAMSEEEVQYVASLDPDNYTKMTDACYRRCEGTPALPGYVLRQGLKRVDCLGGKTTFHGIWVTMNPDSTWQMNLSLIGNRRRV</sequence>
<organism evidence="2 3">
    <name type="scientific">Postia placenta MAD-698-R-SB12</name>
    <dbReference type="NCBI Taxonomy" id="670580"/>
    <lineage>
        <taxon>Eukaryota</taxon>
        <taxon>Fungi</taxon>
        <taxon>Dikarya</taxon>
        <taxon>Basidiomycota</taxon>
        <taxon>Agaricomycotina</taxon>
        <taxon>Agaricomycetes</taxon>
        <taxon>Polyporales</taxon>
        <taxon>Adustoporiaceae</taxon>
        <taxon>Rhodonia</taxon>
    </lineage>
</organism>
<proteinExistence type="predicted"/>
<protein>
    <recommendedName>
        <fullName evidence="1">DUF6699 domain-containing protein</fullName>
    </recommendedName>
</protein>
<feature type="domain" description="DUF6699" evidence="1">
    <location>
        <begin position="12"/>
        <end position="152"/>
    </location>
</feature>
<accession>A0A1X6MYB5</accession>
<dbReference type="Pfam" id="PF20415">
    <property type="entry name" value="DUF6699"/>
    <property type="match status" value="1"/>
</dbReference>
<reference evidence="2 3" key="1">
    <citation type="submission" date="2017-04" db="EMBL/GenBank/DDBJ databases">
        <title>Genome Sequence of the Model Brown-Rot Fungus Postia placenta SB12.</title>
        <authorList>
            <consortium name="DOE Joint Genome Institute"/>
            <person name="Gaskell J."/>
            <person name="Kersten P."/>
            <person name="Larrondo L.F."/>
            <person name="Canessa P."/>
            <person name="Martinez D."/>
            <person name="Hibbett D."/>
            <person name="Schmoll M."/>
            <person name="Kubicek C.P."/>
            <person name="Martinez A.T."/>
            <person name="Yadav J."/>
            <person name="Master E."/>
            <person name="Magnuson J.K."/>
            <person name="James T."/>
            <person name="Yaver D."/>
            <person name="Berka R."/>
            <person name="Labutti K."/>
            <person name="Lipzen A."/>
            <person name="Aerts A."/>
            <person name="Barry K."/>
            <person name="Henrissat B."/>
            <person name="Blanchette R."/>
            <person name="Grigoriev I."/>
            <person name="Cullen D."/>
        </authorList>
    </citation>
    <scope>NUCLEOTIDE SEQUENCE [LARGE SCALE GENOMIC DNA]</scope>
    <source>
        <strain evidence="2 3">MAD-698-R-SB12</strain>
    </source>
</reference>
<keyword evidence="3" id="KW-1185">Reference proteome</keyword>
<evidence type="ECO:0000313" key="2">
    <source>
        <dbReference type="EMBL" id="OSX61240.1"/>
    </source>
</evidence>
<dbReference type="AlphaFoldDB" id="A0A1X6MYB5"/>
<gene>
    <name evidence="2" type="ORF">POSPLADRAFT_1146096</name>
</gene>
<dbReference type="EMBL" id="KZ110599">
    <property type="protein sequence ID" value="OSX61240.1"/>
    <property type="molecule type" value="Genomic_DNA"/>
</dbReference>
<name>A0A1X6MYB5_9APHY</name>
<evidence type="ECO:0000313" key="3">
    <source>
        <dbReference type="Proteomes" id="UP000194127"/>
    </source>
</evidence>
<dbReference type="OrthoDB" id="3241567at2759"/>
<dbReference type="GeneID" id="36330832"/>
<dbReference type="RefSeq" id="XP_024338034.1">
    <property type="nucleotide sequence ID" value="XM_024485883.1"/>
</dbReference>
<dbReference type="InterPro" id="IPR046522">
    <property type="entry name" value="DUF6699"/>
</dbReference>